<feature type="domain" description="Glycosyl transferase family 51" evidence="2">
    <location>
        <begin position="10"/>
        <end position="91"/>
    </location>
</feature>
<keyword evidence="1" id="KW-0808">Transferase</keyword>
<name>A0ABT8EZX3_9ACTN</name>
<dbReference type="Proteomes" id="UP001168537">
    <property type="component" value="Unassembled WGS sequence"/>
</dbReference>
<dbReference type="InterPro" id="IPR023346">
    <property type="entry name" value="Lysozyme-like_dom_sf"/>
</dbReference>
<dbReference type="RefSeq" id="WP_300963059.1">
    <property type="nucleotide sequence ID" value="NZ_JAUHJR010000189.1"/>
</dbReference>
<accession>A0ABT8EZX3</accession>
<dbReference type="SUPFAM" id="SSF53955">
    <property type="entry name" value="Lysozyme-like"/>
    <property type="match status" value="1"/>
</dbReference>
<dbReference type="Pfam" id="PF00912">
    <property type="entry name" value="Transgly"/>
    <property type="match status" value="1"/>
</dbReference>
<comment type="caution">
    <text evidence="3">The sequence shown here is derived from an EMBL/GenBank/DDBJ whole genome shotgun (WGS) entry which is preliminary data.</text>
</comment>
<reference evidence="3" key="1">
    <citation type="submission" date="2023-06" db="EMBL/GenBank/DDBJ databases">
        <title>Draft genome sequence of Nocardioides sp. SOB72.</title>
        <authorList>
            <person name="Zhang G."/>
        </authorList>
    </citation>
    <scope>NUCLEOTIDE SEQUENCE</scope>
    <source>
        <strain evidence="3">SOB72</strain>
    </source>
</reference>
<dbReference type="PANTHER" id="PTHR32282">
    <property type="entry name" value="BINDING PROTEIN TRANSPEPTIDASE, PUTATIVE-RELATED"/>
    <property type="match status" value="1"/>
</dbReference>
<protein>
    <submittedName>
        <fullName evidence="3">Biosynthetic peptidoglycan transglycosylase</fullName>
    </submittedName>
</protein>
<dbReference type="InterPro" id="IPR050396">
    <property type="entry name" value="Glycosyltr_51/Transpeptidase"/>
</dbReference>
<organism evidence="3 4">
    <name type="scientific">Nocardioides abyssi</name>
    <dbReference type="NCBI Taxonomy" id="3058370"/>
    <lineage>
        <taxon>Bacteria</taxon>
        <taxon>Bacillati</taxon>
        <taxon>Actinomycetota</taxon>
        <taxon>Actinomycetes</taxon>
        <taxon>Propionibacteriales</taxon>
        <taxon>Nocardioidaceae</taxon>
        <taxon>Nocardioides</taxon>
    </lineage>
</organism>
<dbReference type="InterPro" id="IPR036950">
    <property type="entry name" value="PBP_transglycosylase"/>
</dbReference>
<feature type="non-terminal residue" evidence="3">
    <location>
        <position position="1"/>
    </location>
</feature>
<feature type="non-terminal residue" evidence="3">
    <location>
        <position position="91"/>
    </location>
</feature>
<dbReference type="EMBL" id="JAUHJR010000189">
    <property type="protein sequence ID" value="MDN4163740.1"/>
    <property type="molecule type" value="Genomic_DNA"/>
</dbReference>
<evidence type="ECO:0000259" key="2">
    <source>
        <dbReference type="Pfam" id="PF00912"/>
    </source>
</evidence>
<dbReference type="Gene3D" id="1.10.3810.10">
    <property type="entry name" value="Biosynthetic peptidoglycan transglycosylase-like"/>
    <property type="match status" value="1"/>
</dbReference>
<evidence type="ECO:0000313" key="4">
    <source>
        <dbReference type="Proteomes" id="UP001168537"/>
    </source>
</evidence>
<dbReference type="PANTHER" id="PTHR32282:SF34">
    <property type="entry name" value="PENICILLIN-BINDING PROTEIN 1A"/>
    <property type="match status" value="1"/>
</dbReference>
<keyword evidence="4" id="KW-1185">Reference proteome</keyword>
<dbReference type="InterPro" id="IPR001264">
    <property type="entry name" value="Glyco_trans_51"/>
</dbReference>
<gene>
    <name evidence="3" type="ORF">QWY29_20450</name>
</gene>
<proteinExistence type="predicted"/>
<sequence length="91" mass="10144">YYADGKTEAGRFATQDRTSISYDEMPDSIKDAVVAAENQSFWSDSGLDPKGIARAFFNNASGDDTQGASTITQQYVKVLYLTQERSYERKV</sequence>
<evidence type="ECO:0000313" key="3">
    <source>
        <dbReference type="EMBL" id="MDN4163740.1"/>
    </source>
</evidence>
<evidence type="ECO:0000256" key="1">
    <source>
        <dbReference type="ARBA" id="ARBA00022679"/>
    </source>
</evidence>